<evidence type="ECO:0000256" key="8">
    <source>
        <dbReference type="ARBA" id="ARBA00023136"/>
    </source>
</evidence>
<dbReference type="GO" id="GO:0043952">
    <property type="term" value="P:protein transport by the Sec complex"/>
    <property type="evidence" value="ECO:0007669"/>
    <property type="project" value="UniProtKB-UniRule"/>
</dbReference>
<keyword evidence="5 9" id="KW-0653">Protein transport</keyword>
<dbReference type="Proteomes" id="UP000029914">
    <property type="component" value="Chromosome"/>
</dbReference>
<dbReference type="AlphaFoldDB" id="A0A097IDP5"/>
<dbReference type="OrthoDB" id="9805743at2"/>
<comment type="subunit">
    <text evidence="9">Component of the Sec protein translocase complex. Heterotrimer consisting of SecY, SecE and SecG subunits. The heterotrimers can form oligomers, although 1 heterotrimer is thought to be able to translocate proteins. Interacts with the ribosome. Interacts with SecDF, and other proteins may be involved. Interacts with SecA.</text>
</comment>
<evidence type="ECO:0000256" key="2">
    <source>
        <dbReference type="ARBA" id="ARBA00022448"/>
    </source>
</evidence>
<evidence type="ECO:0000256" key="3">
    <source>
        <dbReference type="ARBA" id="ARBA00022475"/>
    </source>
</evidence>
<keyword evidence="2 9" id="KW-0813">Transport</keyword>
<evidence type="ECO:0000256" key="4">
    <source>
        <dbReference type="ARBA" id="ARBA00022692"/>
    </source>
</evidence>
<keyword evidence="6 9" id="KW-1133">Transmembrane helix</keyword>
<dbReference type="GO" id="GO:0009306">
    <property type="term" value="P:protein secretion"/>
    <property type="evidence" value="ECO:0007669"/>
    <property type="project" value="UniProtKB-UniRule"/>
</dbReference>
<evidence type="ECO:0000256" key="9">
    <source>
        <dbReference type="HAMAP-Rule" id="MF_00422"/>
    </source>
</evidence>
<evidence type="ECO:0000313" key="11">
    <source>
        <dbReference type="EMBL" id="AIT60268.1"/>
    </source>
</evidence>
<dbReference type="GO" id="GO:0008320">
    <property type="term" value="F:protein transmembrane transporter activity"/>
    <property type="evidence" value="ECO:0007669"/>
    <property type="project" value="UniProtKB-UniRule"/>
</dbReference>
<keyword evidence="3 9" id="KW-1003">Cell membrane</keyword>
<dbReference type="GO" id="GO:0006605">
    <property type="term" value="P:protein targeting"/>
    <property type="evidence" value="ECO:0007669"/>
    <property type="project" value="UniProtKB-UniRule"/>
</dbReference>
<feature type="region of interest" description="Disordered" evidence="10">
    <location>
        <begin position="1"/>
        <end position="54"/>
    </location>
</feature>
<evidence type="ECO:0000256" key="5">
    <source>
        <dbReference type="ARBA" id="ARBA00022927"/>
    </source>
</evidence>
<dbReference type="GO" id="GO:0005886">
    <property type="term" value="C:plasma membrane"/>
    <property type="evidence" value="ECO:0007669"/>
    <property type="project" value="UniProtKB-SubCell"/>
</dbReference>
<dbReference type="RefSeq" id="WP_018021332.1">
    <property type="nucleotide sequence ID" value="NZ_AQUX01000002.1"/>
</dbReference>
<dbReference type="NCBIfam" id="TIGR00964">
    <property type="entry name" value="secE_bact"/>
    <property type="match status" value="1"/>
</dbReference>
<dbReference type="GO" id="GO:0065002">
    <property type="term" value="P:intracellular protein transmembrane transport"/>
    <property type="evidence" value="ECO:0007669"/>
    <property type="project" value="UniProtKB-UniRule"/>
</dbReference>
<dbReference type="InterPro" id="IPR038379">
    <property type="entry name" value="SecE_sf"/>
</dbReference>
<dbReference type="PANTHER" id="PTHR33910:SF1">
    <property type="entry name" value="PROTEIN TRANSLOCASE SUBUNIT SECE"/>
    <property type="match status" value="1"/>
</dbReference>
<accession>A0A097IDP5</accession>
<protein>
    <recommendedName>
        <fullName evidence="9">Protein translocase subunit SecE</fullName>
    </recommendedName>
</protein>
<dbReference type="STRING" id="558173.CDOO_02620"/>
<dbReference type="Pfam" id="PF00584">
    <property type="entry name" value="SecE"/>
    <property type="match status" value="1"/>
</dbReference>
<keyword evidence="8 9" id="KW-0472">Membrane</keyword>
<dbReference type="HAMAP" id="MF_00422">
    <property type="entry name" value="SecE"/>
    <property type="match status" value="1"/>
</dbReference>
<dbReference type="NCBIfam" id="NF005783">
    <property type="entry name" value="PRK07597.9-4"/>
    <property type="match status" value="1"/>
</dbReference>
<keyword evidence="7 9" id="KW-0811">Translocation</keyword>
<dbReference type="HOGENOM" id="CLU_113663_1_1_11"/>
<evidence type="ECO:0000256" key="1">
    <source>
        <dbReference type="ARBA" id="ARBA00004370"/>
    </source>
</evidence>
<dbReference type="PANTHER" id="PTHR33910">
    <property type="entry name" value="PROTEIN TRANSLOCASE SUBUNIT SECE"/>
    <property type="match status" value="1"/>
</dbReference>
<evidence type="ECO:0000256" key="7">
    <source>
        <dbReference type="ARBA" id="ARBA00023010"/>
    </source>
</evidence>
<dbReference type="EMBL" id="CP006764">
    <property type="protein sequence ID" value="AIT60268.1"/>
    <property type="molecule type" value="Genomic_DNA"/>
</dbReference>
<reference evidence="11 12" key="1">
    <citation type="submission" date="2013-09" db="EMBL/GenBank/DDBJ databases">
        <title>Complete genome sequence of Corynebacterium doosanense CAU 212(T) (=DSM 45436(T)), isolated from activated sludge.</title>
        <authorList>
            <person name="Schaffert L."/>
            <person name="Albersmeier A."/>
            <person name="Kalinowski J."/>
            <person name="Ruckert C."/>
        </authorList>
    </citation>
    <scope>NUCLEOTIDE SEQUENCE [LARGE SCALE GENOMIC DNA]</scope>
    <source>
        <strain evidence="11 12">CAU 212</strain>
    </source>
</reference>
<keyword evidence="12" id="KW-1185">Reference proteome</keyword>
<organism evidence="11 12">
    <name type="scientific">Corynebacterium doosanense CAU 212 = DSM 45436</name>
    <dbReference type="NCBI Taxonomy" id="558173"/>
    <lineage>
        <taxon>Bacteria</taxon>
        <taxon>Bacillati</taxon>
        <taxon>Actinomycetota</taxon>
        <taxon>Actinomycetes</taxon>
        <taxon>Mycobacteriales</taxon>
        <taxon>Corynebacteriaceae</taxon>
        <taxon>Corynebacterium</taxon>
    </lineage>
</organism>
<dbReference type="eggNOG" id="COG0690">
    <property type="taxonomic scope" value="Bacteria"/>
</dbReference>
<dbReference type="InterPro" id="IPR005807">
    <property type="entry name" value="SecE_bac"/>
</dbReference>
<feature type="transmembrane region" description="Helical" evidence="9">
    <location>
        <begin position="75"/>
        <end position="96"/>
    </location>
</feature>
<gene>
    <name evidence="9" type="primary">secE</name>
    <name evidence="11" type="ORF">CDOO_02620</name>
</gene>
<name>A0A097IDP5_9CORY</name>
<evidence type="ECO:0000256" key="6">
    <source>
        <dbReference type="ARBA" id="ARBA00022989"/>
    </source>
</evidence>
<dbReference type="InterPro" id="IPR001901">
    <property type="entry name" value="Translocase_SecE/Sec61-g"/>
</dbReference>
<evidence type="ECO:0000256" key="10">
    <source>
        <dbReference type="SAM" id="MobiDB-lite"/>
    </source>
</evidence>
<keyword evidence="4 9" id="KW-0812">Transmembrane</keyword>
<comment type="similarity">
    <text evidence="9">Belongs to the SecE/SEC61-gamma family.</text>
</comment>
<proteinExistence type="inferred from homology"/>
<dbReference type="KEGG" id="cdo:CDOO_02620"/>
<dbReference type="Gene3D" id="1.20.5.1030">
    <property type="entry name" value="Preprotein translocase secy subunit"/>
    <property type="match status" value="1"/>
</dbReference>
<evidence type="ECO:0000313" key="12">
    <source>
        <dbReference type="Proteomes" id="UP000029914"/>
    </source>
</evidence>
<sequence length="110" mass="11587">MSEDISPKDPGAVRPTGKRQLAGESTVSTDTYAAKRGQVQRPSGDDDTPGGGVAAFPGEVVSEVRKVIWPTGREMVIYTTVVFAFLIVLTALVWGVDQLASLGVEAVLTP</sequence>
<comment type="function">
    <text evidence="9">Essential subunit of the Sec protein translocation channel SecYEG. Clamps together the 2 halves of SecY. May contact the channel plug during translocation.</text>
</comment>
<comment type="subcellular location">
    <subcellularLocation>
        <location evidence="9">Cell membrane</location>
        <topology evidence="9">Single-pass membrane protein</topology>
    </subcellularLocation>
    <subcellularLocation>
        <location evidence="1">Membrane</location>
    </subcellularLocation>
</comment>